<dbReference type="PANTHER" id="PTHR45639">
    <property type="entry name" value="HSC70CB, ISOFORM G-RELATED"/>
    <property type="match status" value="1"/>
</dbReference>
<comment type="caution">
    <text evidence="5">The sequence shown here is derived from an EMBL/GenBank/DDBJ whole genome shotgun (WGS) entry which is preliminary data.</text>
</comment>
<dbReference type="GO" id="GO:0030968">
    <property type="term" value="P:endoplasmic reticulum unfolded protein response"/>
    <property type="evidence" value="ECO:0007669"/>
    <property type="project" value="TreeGrafter"/>
</dbReference>
<dbReference type="GeneID" id="64663585"/>
<evidence type="ECO:0000256" key="1">
    <source>
        <dbReference type="ARBA" id="ARBA00022741"/>
    </source>
</evidence>
<reference evidence="5" key="1">
    <citation type="journal article" date="2020" name="New Phytol.">
        <title>Comparative genomics reveals dynamic genome evolution in host specialist ectomycorrhizal fungi.</title>
        <authorList>
            <person name="Lofgren L.A."/>
            <person name="Nguyen N.H."/>
            <person name="Vilgalys R."/>
            <person name="Ruytinx J."/>
            <person name="Liao H.L."/>
            <person name="Branco S."/>
            <person name="Kuo A."/>
            <person name="LaButti K."/>
            <person name="Lipzen A."/>
            <person name="Andreopoulos W."/>
            <person name="Pangilinan J."/>
            <person name="Riley R."/>
            <person name="Hundley H."/>
            <person name="Na H."/>
            <person name="Barry K."/>
            <person name="Grigoriev I.V."/>
            <person name="Stajich J.E."/>
            <person name="Kennedy P.G."/>
        </authorList>
    </citation>
    <scope>NUCLEOTIDE SEQUENCE</scope>
    <source>
        <strain evidence="5">FC203</strain>
    </source>
</reference>
<dbReference type="Gene3D" id="3.90.640.10">
    <property type="entry name" value="Actin, Chain A, domain 4"/>
    <property type="match status" value="1"/>
</dbReference>
<dbReference type="Gene3D" id="3.30.420.40">
    <property type="match status" value="2"/>
</dbReference>
<keyword evidence="6" id="KW-1185">Reference proteome</keyword>
<evidence type="ECO:0000256" key="2">
    <source>
        <dbReference type="ARBA" id="ARBA00022824"/>
    </source>
</evidence>
<evidence type="ECO:0000313" key="6">
    <source>
        <dbReference type="Proteomes" id="UP001195769"/>
    </source>
</evidence>
<keyword evidence="4" id="KW-0143">Chaperone</keyword>
<dbReference type="RefSeq" id="XP_041217446.1">
    <property type="nucleotide sequence ID" value="XM_041369287.1"/>
</dbReference>
<dbReference type="Gene3D" id="2.60.34.10">
    <property type="entry name" value="Substrate Binding Domain Of DNAk, Chain A, domain 1"/>
    <property type="match status" value="1"/>
</dbReference>
<keyword evidence="3" id="KW-0067">ATP-binding</keyword>
<accession>A0AAD4HBV8</accession>
<evidence type="ECO:0000313" key="5">
    <source>
        <dbReference type="EMBL" id="KAG1889585.1"/>
    </source>
</evidence>
<keyword evidence="1" id="KW-0547">Nucleotide-binding</keyword>
<evidence type="ECO:0000256" key="4">
    <source>
        <dbReference type="ARBA" id="ARBA00023186"/>
    </source>
</evidence>
<evidence type="ECO:0000256" key="3">
    <source>
        <dbReference type="ARBA" id="ARBA00022840"/>
    </source>
</evidence>
<keyword evidence="2" id="KW-0256">Endoplasmic reticulum</keyword>
<dbReference type="Pfam" id="PF00012">
    <property type="entry name" value="HSP70"/>
    <property type="match status" value="1"/>
</dbReference>
<dbReference type="AlphaFoldDB" id="A0AAD4HBV8"/>
<proteinExistence type="predicted"/>
<dbReference type="SUPFAM" id="SSF53067">
    <property type="entry name" value="Actin-like ATPase domain"/>
    <property type="match status" value="1"/>
</dbReference>
<dbReference type="GO" id="GO:0034663">
    <property type="term" value="C:endoplasmic reticulum chaperone complex"/>
    <property type="evidence" value="ECO:0007669"/>
    <property type="project" value="TreeGrafter"/>
</dbReference>
<dbReference type="PANTHER" id="PTHR45639:SF3">
    <property type="entry name" value="HYPOXIA UP-REGULATED PROTEIN 1"/>
    <property type="match status" value="1"/>
</dbReference>
<dbReference type="EMBL" id="JABBWK010000159">
    <property type="protein sequence ID" value="KAG1889585.1"/>
    <property type="molecule type" value="Genomic_DNA"/>
</dbReference>
<dbReference type="InterPro" id="IPR013126">
    <property type="entry name" value="Hsp_70_fam"/>
</dbReference>
<protein>
    <submittedName>
        <fullName evidence="5">Uncharacterized protein</fullName>
    </submittedName>
</protein>
<dbReference type="InterPro" id="IPR029047">
    <property type="entry name" value="HSP70_peptide-bd_sf"/>
</dbReference>
<dbReference type="GO" id="GO:0140662">
    <property type="term" value="F:ATP-dependent protein folding chaperone"/>
    <property type="evidence" value="ECO:0007669"/>
    <property type="project" value="InterPro"/>
</dbReference>
<dbReference type="Proteomes" id="UP001195769">
    <property type="component" value="Unassembled WGS sequence"/>
</dbReference>
<gene>
    <name evidence="5" type="ORF">F5891DRAFT_1214806</name>
</gene>
<sequence>MRTFSTTPEYYVIYDAGVSLTRVTVISFAATGEPKTKASYMHFNVLSIGHDRNTRDKFMSKHRQDIQKDRRTIAQLWKEAGCVNAILSANSDATSAVESVAFDIDFKTKVACSEFEDICNDLHPRFARPTYDALANADLSLANISFVILKGGNSCTPMVKCGCWQVSIAYLFVFGPSEFTFISDRIALNVNADESAMLGAALYGASLFHQFKTKDICVTDVLMHDIQSYLLGRGVVQKRLLMFKRKDDFSVILNYPNEVMSLVSCEILEAKNVGICEAIDNLTEHGTVDPVIKATVVLSESGFVSVGDAIVYGKIKDDSITATIIPLEYSAFPPIHKNRWKNWQCIECAVDYYLKSPMAVAVEKGVTEISRQGYEGEEDS</sequence>
<dbReference type="GO" id="GO:0005524">
    <property type="term" value="F:ATP binding"/>
    <property type="evidence" value="ECO:0007669"/>
    <property type="project" value="UniProtKB-KW"/>
</dbReference>
<dbReference type="InterPro" id="IPR043129">
    <property type="entry name" value="ATPase_NBD"/>
</dbReference>
<name>A0AAD4HBV8_9AGAM</name>
<organism evidence="5 6">
    <name type="scientific">Suillus fuscotomentosus</name>
    <dbReference type="NCBI Taxonomy" id="1912939"/>
    <lineage>
        <taxon>Eukaryota</taxon>
        <taxon>Fungi</taxon>
        <taxon>Dikarya</taxon>
        <taxon>Basidiomycota</taxon>
        <taxon>Agaricomycotina</taxon>
        <taxon>Agaricomycetes</taxon>
        <taxon>Agaricomycetidae</taxon>
        <taxon>Boletales</taxon>
        <taxon>Suillineae</taxon>
        <taxon>Suillaceae</taxon>
        <taxon>Suillus</taxon>
    </lineage>
</organism>